<sequence length="208" mass="22980">MLFELFRLVSPERILGMTGRSPGQTDSGPSLIWLRKAHIVACCIIDLGCFGILGPFVRELGGQVCAALRYPLVLGHLEGHTSNADACSVIQEQGWNIDGQRATTAQEISPSVPVLVFPVYSFKKPRAVPQVSSERMLATWRRFQPDAIQGVDGQKSSSKSDNDTPSYKGKGKVPAGYLAWRHPQSQWILYVLVREGNLQYPQNSISRI</sequence>
<keyword evidence="3" id="KW-1185">Reference proteome</keyword>
<evidence type="ECO:0000313" key="3">
    <source>
        <dbReference type="Proteomes" id="UP000807342"/>
    </source>
</evidence>
<dbReference type="AlphaFoldDB" id="A0A9P6CAS7"/>
<accession>A0A9P6CAS7</accession>
<comment type="caution">
    <text evidence="2">The sequence shown here is derived from an EMBL/GenBank/DDBJ whole genome shotgun (WGS) entry which is preliminary data.</text>
</comment>
<feature type="compositionally biased region" description="Polar residues" evidence="1">
    <location>
        <begin position="154"/>
        <end position="165"/>
    </location>
</feature>
<dbReference type="Proteomes" id="UP000807342">
    <property type="component" value="Unassembled WGS sequence"/>
</dbReference>
<dbReference type="EMBL" id="MU151054">
    <property type="protein sequence ID" value="KAF9454388.1"/>
    <property type="molecule type" value="Genomic_DNA"/>
</dbReference>
<reference evidence="2" key="1">
    <citation type="submission" date="2020-11" db="EMBL/GenBank/DDBJ databases">
        <authorList>
            <consortium name="DOE Joint Genome Institute"/>
            <person name="Ahrendt S."/>
            <person name="Riley R."/>
            <person name="Andreopoulos W."/>
            <person name="Labutti K."/>
            <person name="Pangilinan J."/>
            <person name="Ruiz-Duenas F.J."/>
            <person name="Barrasa J.M."/>
            <person name="Sanchez-Garcia M."/>
            <person name="Camarero S."/>
            <person name="Miyauchi S."/>
            <person name="Serrano A."/>
            <person name="Linde D."/>
            <person name="Babiker R."/>
            <person name="Drula E."/>
            <person name="Ayuso-Fernandez I."/>
            <person name="Pacheco R."/>
            <person name="Padilla G."/>
            <person name="Ferreira P."/>
            <person name="Barriuso J."/>
            <person name="Kellner H."/>
            <person name="Castanera R."/>
            <person name="Alfaro M."/>
            <person name="Ramirez L."/>
            <person name="Pisabarro A.G."/>
            <person name="Kuo A."/>
            <person name="Tritt A."/>
            <person name="Lipzen A."/>
            <person name="He G."/>
            <person name="Yan M."/>
            <person name="Ng V."/>
            <person name="Cullen D."/>
            <person name="Martin F."/>
            <person name="Rosso M.-N."/>
            <person name="Henrissat B."/>
            <person name="Hibbett D."/>
            <person name="Martinez A.T."/>
            <person name="Grigoriev I.V."/>
        </authorList>
    </citation>
    <scope>NUCLEOTIDE SEQUENCE</scope>
    <source>
        <strain evidence="2">MF-IS2</strain>
    </source>
</reference>
<name>A0A9P6CAS7_9AGAR</name>
<evidence type="ECO:0000256" key="1">
    <source>
        <dbReference type="SAM" id="MobiDB-lite"/>
    </source>
</evidence>
<organism evidence="2 3">
    <name type="scientific">Macrolepiota fuliginosa MF-IS2</name>
    <dbReference type="NCBI Taxonomy" id="1400762"/>
    <lineage>
        <taxon>Eukaryota</taxon>
        <taxon>Fungi</taxon>
        <taxon>Dikarya</taxon>
        <taxon>Basidiomycota</taxon>
        <taxon>Agaricomycotina</taxon>
        <taxon>Agaricomycetes</taxon>
        <taxon>Agaricomycetidae</taxon>
        <taxon>Agaricales</taxon>
        <taxon>Agaricineae</taxon>
        <taxon>Agaricaceae</taxon>
        <taxon>Macrolepiota</taxon>
    </lineage>
</organism>
<feature type="region of interest" description="Disordered" evidence="1">
    <location>
        <begin position="149"/>
        <end position="170"/>
    </location>
</feature>
<proteinExistence type="predicted"/>
<evidence type="ECO:0000313" key="2">
    <source>
        <dbReference type="EMBL" id="KAF9454388.1"/>
    </source>
</evidence>
<protein>
    <submittedName>
        <fullName evidence="2">Uncharacterized protein</fullName>
    </submittedName>
</protein>
<gene>
    <name evidence="2" type="ORF">P691DRAFT_841397</name>
</gene>